<evidence type="ECO:0000313" key="2">
    <source>
        <dbReference type="Proteomes" id="UP000285326"/>
    </source>
</evidence>
<sequence>MAIMELKLNKKHKFIIYKLSDDFKTIVIDTVDDSEDWEVFREKLINAETKSKTSEIFNICDNRVWWEKAQDMLSMTLSLICQAEKDQGTENSNPIFKIETQTLQE</sequence>
<dbReference type="Proteomes" id="UP000285326">
    <property type="component" value="Unassembled WGS sequence"/>
</dbReference>
<dbReference type="EMBL" id="MCBS01023866">
    <property type="protein sequence ID" value="RKF74623.1"/>
    <property type="molecule type" value="Genomic_DNA"/>
</dbReference>
<protein>
    <submittedName>
        <fullName evidence="1">Cofilin</fullName>
    </submittedName>
</protein>
<gene>
    <name evidence="1" type="ORF">GcM1_238044</name>
</gene>
<dbReference type="Gene3D" id="3.40.20.10">
    <property type="entry name" value="Severin"/>
    <property type="match status" value="1"/>
</dbReference>
<dbReference type="InterPro" id="IPR029006">
    <property type="entry name" value="ADF-H/Gelsolin-like_dom_sf"/>
</dbReference>
<proteinExistence type="predicted"/>
<name>A0A420IJF3_9PEZI</name>
<accession>A0A420IJF3</accession>
<organism evidence="1 2">
    <name type="scientific">Golovinomyces cichoracearum</name>
    <dbReference type="NCBI Taxonomy" id="62708"/>
    <lineage>
        <taxon>Eukaryota</taxon>
        <taxon>Fungi</taxon>
        <taxon>Dikarya</taxon>
        <taxon>Ascomycota</taxon>
        <taxon>Pezizomycotina</taxon>
        <taxon>Leotiomycetes</taxon>
        <taxon>Erysiphales</taxon>
        <taxon>Erysiphaceae</taxon>
        <taxon>Golovinomyces</taxon>
    </lineage>
</organism>
<dbReference type="GO" id="GO:0003779">
    <property type="term" value="F:actin binding"/>
    <property type="evidence" value="ECO:0007669"/>
    <property type="project" value="InterPro"/>
</dbReference>
<dbReference type="AlphaFoldDB" id="A0A420IJF3"/>
<reference evidence="1 2" key="1">
    <citation type="journal article" date="2018" name="BMC Genomics">
        <title>Comparative genome analyses reveal sequence features reflecting distinct modes of host-adaptation between dicot and monocot powdery mildew.</title>
        <authorList>
            <person name="Wu Y."/>
            <person name="Ma X."/>
            <person name="Pan Z."/>
            <person name="Kale S.D."/>
            <person name="Song Y."/>
            <person name="King H."/>
            <person name="Zhang Q."/>
            <person name="Presley C."/>
            <person name="Deng X."/>
            <person name="Wei C.I."/>
            <person name="Xiao S."/>
        </authorList>
    </citation>
    <scope>NUCLEOTIDE SEQUENCE [LARGE SCALE GENOMIC DNA]</scope>
    <source>
        <strain evidence="1">UMSG1</strain>
    </source>
</reference>
<evidence type="ECO:0000313" key="1">
    <source>
        <dbReference type="EMBL" id="RKF74623.1"/>
    </source>
</evidence>
<comment type="caution">
    <text evidence="1">The sequence shown here is derived from an EMBL/GenBank/DDBJ whole genome shotgun (WGS) entry which is preliminary data.</text>
</comment>